<protein>
    <submittedName>
        <fullName evidence="1">Uncharacterized protein</fullName>
    </submittedName>
</protein>
<organism evidence="1 2">
    <name type="scientific">Pholiota conissans</name>
    <dbReference type="NCBI Taxonomy" id="109636"/>
    <lineage>
        <taxon>Eukaryota</taxon>
        <taxon>Fungi</taxon>
        <taxon>Dikarya</taxon>
        <taxon>Basidiomycota</taxon>
        <taxon>Agaricomycotina</taxon>
        <taxon>Agaricomycetes</taxon>
        <taxon>Agaricomycetidae</taxon>
        <taxon>Agaricales</taxon>
        <taxon>Agaricineae</taxon>
        <taxon>Strophariaceae</taxon>
        <taxon>Pholiota</taxon>
    </lineage>
</organism>
<gene>
    <name evidence="1" type="ORF">BDN70DRAFT_882855</name>
</gene>
<feature type="non-terminal residue" evidence="1">
    <location>
        <position position="163"/>
    </location>
</feature>
<proteinExistence type="predicted"/>
<dbReference type="EMBL" id="MU155307">
    <property type="protein sequence ID" value="KAF9476088.1"/>
    <property type="molecule type" value="Genomic_DNA"/>
</dbReference>
<comment type="caution">
    <text evidence="1">The sequence shown here is derived from an EMBL/GenBank/DDBJ whole genome shotgun (WGS) entry which is preliminary data.</text>
</comment>
<accession>A0A9P5YUI7</accession>
<evidence type="ECO:0000313" key="1">
    <source>
        <dbReference type="EMBL" id="KAF9476088.1"/>
    </source>
</evidence>
<dbReference type="AlphaFoldDB" id="A0A9P5YUI7"/>
<name>A0A9P5YUI7_9AGAR</name>
<dbReference type="Proteomes" id="UP000807469">
    <property type="component" value="Unassembled WGS sequence"/>
</dbReference>
<sequence length="163" mass="19095">MICYTLHVASLPAMHHFVVHWSIIRYGVAIRVTSQRHPKPLRFPRLRVAAANIPLMAEIMPEQCGELATRRHNSAPWLSWSRRPTVSDSKESGHRKIESSSLSGAEDLFFWGRLVCRRLARRREVARRFESSMCRPHSNSMCFVRHTCRQNERQFPTMNHEFN</sequence>
<reference evidence="1" key="1">
    <citation type="submission" date="2020-11" db="EMBL/GenBank/DDBJ databases">
        <authorList>
            <consortium name="DOE Joint Genome Institute"/>
            <person name="Ahrendt S."/>
            <person name="Riley R."/>
            <person name="Andreopoulos W."/>
            <person name="Labutti K."/>
            <person name="Pangilinan J."/>
            <person name="Ruiz-Duenas F.J."/>
            <person name="Barrasa J.M."/>
            <person name="Sanchez-Garcia M."/>
            <person name="Camarero S."/>
            <person name="Miyauchi S."/>
            <person name="Serrano A."/>
            <person name="Linde D."/>
            <person name="Babiker R."/>
            <person name="Drula E."/>
            <person name="Ayuso-Fernandez I."/>
            <person name="Pacheco R."/>
            <person name="Padilla G."/>
            <person name="Ferreira P."/>
            <person name="Barriuso J."/>
            <person name="Kellner H."/>
            <person name="Castanera R."/>
            <person name="Alfaro M."/>
            <person name="Ramirez L."/>
            <person name="Pisabarro A.G."/>
            <person name="Kuo A."/>
            <person name="Tritt A."/>
            <person name="Lipzen A."/>
            <person name="He G."/>
            <person name="Yan M."/>
            <person name="Ng V."/>
            <person name="Cullen D."/>
            <person name="Martin F."/>
            <person name="Rosso M.-N."/>
            <person name="Henrissat B."/>
            <person name="Hibbett D."/>
            <person name="Martinez A.T."/>
            <person name="Grigoriev I.V."/>
        </authorList>
    </citation>
    <scope>NUCLEOTIDE SEQUENCE</scope>
    <source>
        <strain evidence="1">CIRM-BRFM 674</strain>
    </source>
</reference>
<evidence type="ECO:0000313" key="2">
    <source>
        <dbReference type="Proteomes" id="UP000807469"/>
    </source>
</evidence>
<keyword evidence="2" id="KW-1185">Reference proteome</keyword>